<feature type="domain" description="DUF4174" evidence="3">
    <location>
        <begin position="36"/>
        <end position="151"/>
    </location>
</feature>
<evidence type="ECO:0000256" key="2">
    <source>
        <dbReference type="SAM" id="SignalP"/>
    </source>
</evidence>
<organism evidence="4 5">
    <name type="scientific">Mycolicibacterium hodleri</name>
    <dbReference type="NCBI Taxonomy" id="49897"/>
    <lineage>
        <taxon>Bacteria</taxon>
        <taxon>Bacillati</taxon>
        <taxon>Actinomycetota</taxon>
        <taxon>Actinomycetes</taxon>
        <taxon>Mycobacteriales</taxon>
        <taxon>Mycobacteriaceae</taxon>
        <taxon>Mycolicibacterium</taxon>
    </lineage>
</organism>
<evidence type="ECO:0000259" key="3">
    <source>
        <dbReference type="Pfam" id="PF13778"/>
    </source>
</evidence>
<reference evidence="4 5" key="1">
    <citation type="journal article" date="2019" name="Environ. Microbiol.">
        <title>Species interactions and distinct microbial communities in high Arctic permafrost affected cryosols are associated with the CH4 and CO2 gas fluxes.</title>
        <authorList>
            <person name="Altshuler I."/>
            <person name="Hamel J."/>
            <person name="Turney S."/>
            <person name="Magnuson E."/>
            <person name="Levesque R."/>
            <person name="Greer C."/>
            <person name="Whyte L.G."/>
        </authorList>
    </citation>
    <scope>NUCLEOTIDE SEQUENCE [LARGE SCALE GENOMIC DNA]</scope>
    <source>
        <strain evidence="4 5">S5.20</strain>
    </source>
</reference>
<dbReference type="OrthoDB" id="7362103at2"/>
<dbReference type="AlphaFoldDB" id="A0A502EG08"/>
<dbReference type="EMBL" id="RCZG01000003">
    <property type="protein sequence ID" value="TPG35261.1"/>
    <property type="molecule type" value="Genomic_DNA"/>
</dbReference>
<keyword evidence="5" id="KW-1185">Reference proteome</keyword>
<feature type="chain" id="PRO_5021489236" evidence="2">
    <location>
        <begin position="34"/>
        <end position="159"/>
    </location>
</feature>
<evidence type="ECO:0000313" key="5">
    <source>
        <dbReference type="Proteomes" id="UP000320095"/>
    </source>
</evidence>
<dbReference type="Proteomes" id="UP000320095">
    <property type="component" value="Unassembled WGS sequence"/>
</dbReference>
<evidence type="ECO:0000256" key="1">
    <source>
        <dbReference type="ARBA" id="ARBA00022729"/>
    </source>
</evidence>
<gene>
    <name evidence="4" type="ORF">EAH80_09235</name>
</gene>
<comment type="caution">
    <text evidence="4">The sequence shown here is derived from an EMBL/GenBank/DDBJ whole genome shotgun (WGS) entry which is preliminary data.</text>
</comment>
<sequence length="159" mass="17598">MVGNHGARRLTRSAFVLIVLVTGSVLGSASAMAAELSDYRGERRPLLLFAPTESDPRLVEALRRIDTSRCDFVNREMVIGVVVTEGKSTLDGQLINADESRRLVKQFAIRENTFSALLIGKDGGEKLRVNDVPDLHAIYAVIDAMPMRKREMRANPDEC</sequence>
<keyword evidence="1 2" id="KW-0732">Signal</keyword>
<accession>A0A502EG08</accession>
<protein>
    <submittedName>
        <fullName evidence="4">DUF4174 domain-containing protein</fullName>
    </submittedName>
</protein>
<proteinExistence type="predicted"/>
<dbReference type="Pfam" id="PF13778">
    <property type="entry name" value="DUF4174"/>
    <property type="match status" value="1"/>
</dbReference>
<dbReference type="InterPro" id="IPR025232">
    <property type="entry name" value="DUF4174"/>
</dbReference>
<feature type="signal peptide" evidence="2">
    <location>
        <begin position="1"/>
        <end position="33"/>
    </location>
</feature>
<evidence type="ECO:0000313" key="4">
    <source>
        <dbReference type="EMBL" id="TPG35261.1"/>
    </source>
</evidence>
<name>A0A502EG08_9MYCO</name>